<proteinExistence type="predicted"/>
<dbReference type="RefSeq" id="WP_005722124.1">
    <property type="nucleotide sequence ID" value="NZ_JAKHFN010000007.1"/>
</dbReference>
<dbReference type="EMBL" id="JBETVU010000012">
    <property type="protein sequence ID" value="MES5148953.1"/>
    <property type="molecule type" value="Genomic_DNA"/>
</dbReference>
<reference evidence="1" key="1">
    <citation type="submission" date="2024-06" db="EMBL/GenBank/DDBJ databases">
        <title>Vaginal Lactobacillus fatty acid response mechanisms reveal a metabolite-targeted strategy for bacterial vaginosis treatment.</title>
        <authorList>
            <person name="Zhu M."/>
            <person name="Blainey P.C."/>
            <person name="Bloom S.M."/>
            <person name="Kwon D.S."/>
        </authorList>
    </citation>
    <scope>NUCLEOTIDE SEQUENCE</scope>
    <source>
        <strain evidence="1">194_F1_1</strain>
    </source>
</reference>
<name>A0ABV2B6U8_9LACO</name>
<comment type="caution">
    <text evidence="1">The sequence shown here is derived from an EMBL/GenBank/DDBJ whole genome shotgun (WGS) entry which is preliminary data.</text>
</comment>
<keyword evidence="2" id="KW-1185">Reference proteome</keyword>
<evidence type="ECO:0000313" key="1">
    <source>
        <dbReference type="EMBL" id="MES5148953.1"/>
    </source>
</evidence>
<accession>A0ABV2B6U8</accession>
<organism evidence="1 2">
    <name type="scientific">Lactobacillus crispatus</name>
    <dbReference type="NCBI Taxonomy" id="47770"/>
    <lineage>
        <taxon>Bacteria</taxon>
        <taxon>Bacillati</taxon>
        <taxon>Bacillota</taxon>
        <taxon>Bacilli</taxon>
        <taxon>Lactobacillales</taxon>
        <taxon>Lactobacillaceae</taxon>
        <taxon>Lactobacillus</taxon>
    </lineage>
</organism>
<protein>
    <submittedName>
        <fullName evidence="1">Uncharacterized protein</fullName>
    </submittedName>
</protein>
<sequence>MIESMLFNRENYRKYGYTSITKTLNNPDHRFKLVDSVDVLDMNRYTVVTFSNGDSYRAKNYVLYNHVDEPSTFFNPTTQGNYLQVDHETTAYGAGPGIEAYYHGAHEDDDHAMHETPITVDWVKIEINVD</sequence>
<dbReference type="Proteomes" id="UP001434419">
    <property type="component" value="Unassembled WGS sequence"/>
</dbReference>
<evidence type="ECO:0000313" key="2">
    <source>
        <dbReference type="Proteomes" id="UP001434419"/>
    </source>
</evidence>
<gene>
    <name evidence="1" type="ORF">ABVC42_03285</name>
</gene>